<evidence type="ECO:0000313" key="9">
    <source>
        <dbReference type="EMBL" id="NBD24995.1"/>
    </source>
</evidence>
<keyword evidence="6 7" id="KW-0472">Membrane</keyword>
<sequence>MAASRYPLFATRQEGNRLRRRNWRLEMPLHLMLVPGIIVVLLFSYGPMVGVVIAFENFIPVKGMFRSEWVGLEHFKYIYHLSETREVLRNTVFIALMKMIGGLVAPLVTALLLNEVMKKYYKRAIQTIIYMPHFMSWVIMAGILLDVLSPTSGIVNQFIAWLGFDKVFFLGNDKWFPYVLVVTDVLKEFGFGTVVYLAAITAVNPSLYEAAVLDGANRWKQTLHVTIPAIIPITILLTTLALGNVLNAGFDQVFNLYNPSVYSTGDILDTYVYRIGLASAQYGVATAVGLFKSAISLVLISLSYFLAYRFANYRIF</sequence>
<evidence type="ECO:0000256" key="3">
    <source>
        <dbReference type="ARBA" id="ARBA00022475"/>
    </source>
</evidence>
<feature type="transmembrane region" description="Helical" evidence="7">
    <location>
        <begin position="134"/>
        <end position="155"/>
    </location>
</feature>
<dbReference type="InterPro" id="IPR000515">
    <property type="entry name" value="MetI-like"/>
</dbReference>
<dbReference type="PANTHER" id="PTHR43227:SF11">
    <property type="entry name" value="BLL4140 PROTEIN"/>
    <property type="match status" value="1"/>
</dbReference>
<keyword evidence="3" id="KW-1003">Cell membrane</keyword>
<dbReference type="SUPFAM" id="SSF161098">
    <property type="entry name" value="MetI-like"/>
    <property type="match status" value="1"/>
</dbReference>
<comment type="caution">
    <text evidence="9">The sequence shown here is derived from an EMBL/GenBank/DDBJ whole genome shotgun (WGS) entry which is preliminary data.</text>
</comment>
<dbReference type="PROSITE" id="PS50928">
    <property type="entry name" value="ABC_TM1"/>
    <property type="match status" value="1"/>
</dbReference>
<feature type="transmembrane region" description="Helical" evidence="7">
    <location>
        <begin position="223"/>
        <end position="246"/>
    </location>
</feature>
<comment type="subcellular location">
    <subcellularLocation>
        <location evidence="1 7">Cell membrane</location>
        <topology evidence="1 7">Multi-pass membrane protein</topology>
    </subcellularLocation>
</comment>
<reference evidence="9 10" key="1">
    <citation type="submission" date="2020-01" db="EMBL/GenBank/DDBJ databases">
        <title>Paenibacillus soybeanensis sp. nov. isolated from the nodules of soybean (Glycine max(L.) Merr).</title>
        <authorList>
            <person name="Wang H."/>
        </authorList>
    </citation>
    <scope>NUCLEOTIDE SEQUENCE [LARGE SCALE GENOMIC DNA]</scope>
    <source>
        <strain evidence="9 10">T1</strain>
    </source>
</reference>
<protein>
    <submittedName>
        <fullName evidence="9">ABC transporter permease subunit</fullName>
    </submittedName>
</protein>
<feature type="domain" description="ABC transmembrane type-1" evidence="8">
    <location>
        <begin position="88"/>
        <end position="303"/>
    </location>
</feature>
<evidence type="ECO:0000256" key="7">
    <source>
        <dbReference type="RuleBase" id="RU363032"/>
    </source>
</evidence>
<keyword evidence="10" id="KW-1185">Reference proteome</keyword>
<organism evidence="9 10">
    <name type="scientific">Paenibacillus glycinis</name>
    <dbReference type="NCBI Taxonomy" id="2697035"/>
    <lineage>
        <taxon>Bacteria</taxon>
        <taxon>Bacillati</taxon>
        <taxon>Bacillota</taxon>
        <taxon>Bacilli</taxon>
        <taxon>Bacillales</taxon>
        <taxon>Paenibacillaceae</taxon>
        <taxon>Paenibacillus</taxon>
    </lineage>
</organism>
<feature type="transmembrane region" description="Helical" evidence="7">
    <location>
        <begin position="282"/>
        <end position="307"/>
    </location>
</feature>
<evidence type="ECO:0000256" key="6">
    <source>
        <dbReference type="ARBA" id="ARBA00023136"/>
    </source>
</evidence>
<name>A0ABW9XQU3_9BACL</name>
<evidence type="ECO:0000256" key="5">
    <source>
        <dbReference type="ARBA" id="ARBA00022989"/>
    </source>
</evidence>
<proteinExistence type="inferred from homology"/>
<dbReference type="Pfam" id="PF00528">
    <property type="entry name" value="BPD_transp_1"/>
    <property type="match status" value="1"/>
</dbReference>
<evidence type="ECO:0000256" key="2">
    <source>
        <dbReference type="ARBA" id="ARBA00022448"/>
    </source>
</evidence>
<evidence type="ECO:0000256" key="4">
    <source>
        <dbReference type="ARBA" id="ARBA00022692"/>
    </source>
</evidence>
<dbReference type="InterPro" id="IPR050809">
    <property type="entry name" value="UgpAE/MalFG_permease"/>
</dbReference>
<keyword evidence="5 7" id="KW-1133">Transmembrane helix</keyword>
<dbReference type="Gene3D" id="1.10.3720.10">
    <property type="entry name" value="MetI-like"/>
    <property type="match status" value="1"/>
</dbReference>
<feature type="transmembrane region" description="Helical" evidence="7">
    <location>
        <begin position="92"/>
        <end position="113"/>
    </location>
</feature>
<gene>
    <name evidence="9" type="ORF">GT019_14010</name>
</gene>
<dbReference type="PANTHER" id="PTHR43227">
    <property type="entry name" value="BLL4140 PROTEIN"/>
    <property type="match status" value="1"/>
</dbReference>
<accession>A0ABW9XQU3</accession>
<comment type="similarity">
    <text evidence="7">Belongs to the binding-protein-dependent transport system permease family.</text>
</comment>
<keyword evidence="2 7" id="KW-0813">Transport</keyword>
<feature type="transmembrane region" description="Helical" evidence="7">
    <location>
        <begin position="175"/>
        <end position="203"/>
    </location>
</feature>
<dbReference type="InterPro" id="IPR035906">
    <property type="entry name" value="MetI-like_sf"/>
</dbReference>
<dbReference type="Proteomes" id="UP000665561">
    <property type="component" value="Unassembled WGS sequence"/>
</dbReference>
<keyword evidence="4 7" id="KW-0812">Transmembrane</keyword>
<evidence type="ECO:0000259" key="8">
    <source>
        <dbReference type="PROSITE" id="PS50928"/>
    </source>
</evidence>
<evidence type="ECO:0000313" key="10">
    <source>
        <dbReference type="Proteomes" id="UP000665561"/>
    </source>
</evidence>
<dbReference type="EMBL" id="JAAAMV010000009">
    <property type="protein sequence ID" value="NBD24995.1"/>
    <property type="molecule type" value="Genomic_DNA"/>
</dbReference>
<feature type="transmembrane region" description="Helical" evidence="7">
    <location>
        <begin position="29"/>
        <end position="55"/>
    </location>
</feature>
<evidence type="ECO:0000256" key="1">
    <source>
        <dbReference type="ARBA" id="ARBA00004651"/>
    </source>
</evidence>